<dbReference type="InterPro" id="IPR001279">
    <property type="entry name" value="Metallo-B-lactamas"/>
</dbReference>
<dbReference type="PANTHER" id="PTHR43694:SF1">
    <property type="entry name" value="RIBONUCLEASE J"/>
    <property type="match status" value="1"/>
</dbReference>
<dbReference type="InterPro" id="IPR036866">
    <property type="entry name" value="RibonucZ/Hydroxyglut_hydro"/>
</dbReference>
<reference evidence="2 3" key="1">
    <citation type="submission" date="2015-01" db="EMBL/GenBank/DDBJ databases">
        <title>Genome Sequencing of Rickettsiales.</title>
        <authorList>
            <person name="Daugherty S.C."/>
            <person name="Su Q."/>
            <person name="Abolude K."/>
            <person name="Beier-Sexton M."/>
            <person name="Carlyon J.A."/>
            <person name="Carter R."/>
            <person name="Day N.P."/>
            <person name="Dumler S.J."/>
            <person name="Dyachenko V."/>
            <person name="Godinez A."/>
            <person name="Kurtti T.J."/>
            <person name="Lichay M."/>
            <person name="Mullins K.E."/>
            <person name="Ott S."/>
            <person name="Pappas-Brown V."/>
            <person name="Paris D.H."/>
            <person name="Patel P."/>
            <person name="Richards A.L."/>
            <person name="Sadzewicz L."/>
            <person name="Sears K."/>
            <person name="Seidman D."/>
            <person name="Sengamalay N."/>
            <person name="Stenos J."/>
            <person name="Tallon L.J."/>
            <person name="Vincent G."/>
            <person name="Fraser C.M."/>
            <person name="Munderloh U."/>
            <person name="Dunning-Hotopp J.C."/>
        </authorList>
    </citation>
    <scope>NUCLEOTIDE SEQUENCE [LARGE SCALE GENOMIC DNA]</scope>
    <source>
        <strain evidence="2 3">Ac/Pa</strain>
    </source>
</reference>
<dbReference type="EMBL" id="LANR01000001">
    <property type="protein sequence ID" value="KJV62112.1"/>
    <property type="molecule type" value="Genomic_DNA"/>
</dbReference>
<protein>
    <submittedName>
        <fullName evidence="2">Metallo-beta-lactamase superfamily protein</fullName>
    </submittedName>
</protein>
<feature type="domain" description="Metallo-beta-lactamase" evidence="1">
    <location>
        <begin position="2"/>
        <end position="62"/>
    </location>
</feature>
<evidence type="ECO:0000313" key="3">
    <source>
        <dbReference type="Proteomes" id="UP000033556"/>
    </source>
</evidence>
<gene>
    <name evidence="2" type="ORF">APHACPA_1132</name>
</gene>
<keyword evidence="3" id="KW-1185">Reference proteome</keyword>
<dbReference type="Proteomes" id="UP000033556">
    <property type="component" value="Unassembled WGS sequence"/>
</dbReference>
<organism evidence="2 3">
    <name type="scientific">Rickettsia amblyommatis str. Ac/Pa</name>
    <dbReference type="NCBI Taxonomy" id="1359164"/>
    <lineage>
        <taxon>Bacteria</taxon>
        <taxon>Pseudomonadati</taxon>
        <taxon>Pseudomonadota</taxon>
        <taxon>Alphaproteobacteria</taxon>
        <taxon>Rickettsiales</taxon>
        <taxon>Rickettsiaceae</taxon>
        <taxon>Rickettsieae</taxon>
        <taxon>Rickettsia</taxon>
        <taxon>spotted fever group</taxon>
    </lineage>
</organism>
<accession>A0A0F3N395</accession>
<evidence type="ECO:0000313" key="2">
    <source>
        <dbReference type="EMBL" id="KJV62112.1"/>
    </source>
</evidence>
<evidence type="ECO:0000259" key="1">
    <source>
        <dbReference type="Pfam" id="PF00753"/>
    </source>
</evidence>
<dbReference type="PATRIC" id="fig|1359164.3.peg.1116"/>
<comment type="caution">
    <text evidence="2">The sequence shown here is derived from an EMBL/GenBank/DDBJ whole genome shotgun (WGS) entry which is preliminary data.</text>
</comment>
<name>A0A0F3N395_RICAM</name>
<dbReference type="SUPFAM" id="SSF56281">
    <property type="entry name" value="Metallo-hydrolase/oxidoreductase"/>
    <property type="match status" value="1"/>
</dbReference>
<dbReference type="Gene3D" id="3.60.15.10">
    <property type="entry name" value="Ribonuclease Z/Hydroxyacylglutathione hydrolase-like"/>
    <property type="match status" value="1"/>
</dbReference>
<proteinExistence type="predicted"/>
<dbReference type="PANTHER" id="PTHR43694">
    <property type="entry name" value="RIBONUCLEASE J"/>
    <property type="match status" value="1"/>
</dbReference>
<dbReference type="Pfam" id="PF00753">
    <property type="entry name" value="Lactamase_B"/>
    <property type="match status" value="1"/>
</dbReference>
<sequence>MIDCGSGFADDYLPGVDMIIADSSFIEKYKKDIVGLILTHAHEDHLGGVQYLWNSLKCPIYTTTFTANF</sequence>
<dbReference type="AlphaFoldDB" id="A0A0F3N395"/>